<dbReference type="EMBL" id="BAAAZD010000001">
    <property type="protein sequence ID" value="GAA4001773.1"/>
    <property type="molecule type" value="Genomic_DNA"/>
</dbReference>
<dbReference type="Gene3D" id="3.40.30.10">
    <property type="entry name" value="Glutaredoxin"/>
    <property type="match status" value="1"/>
</dbReference>
<organism evidence="3 4">
    <name type="scientific">Sphingomonas humi</name>
    <dbReference type="NCBI Taxonomy" id="335630"/>
    <lineage>
        <taxon>Bacteria</taxon>
        <taxon>Pseudomonadati</taxon>
        <taxon>Pseudomonadota</taxon>
        <taxon>Alphaproteobacteria</taxon>
        <taxon>Sphingomonadales</taxon>
        <taxon>Sphingomonadaceae</taxon>
        <taxon>Sphingomonas</taxon>
    </lineage>
</organism>
<proteinExistence type="predicted"/>
<protein>
    <submittedName>
        <fullName evidence="3">Glutathione S-transferase family protein</fullName>
    </submittedName>
</protein>
<feature type="domain" description="GST C-terminal" evidence="2">
    <location>
        <begin position="86"/>
        <end position="212"/>
    </location>
</feature>
<dbReference type="SFLD" id="SFLDS00019">
    <property type="entry name" value="Glutathione_Transferase_(cytos"/>
    <property type="match status" value="1"/>
</dbReference>
<gene>
    <name evidence="3" type="ORF">GCM10022211_11050</name>
</gene>
<dbReference type="Gene3D" id="1.20.1050.10">
    <property type="match status" value="1"/>
</dbReference>
<dbReference type="SUPFAM" id="SSF47616">
    <property type="entry name" value="GST C-terminal domain-like"/>
    <property type="match status" value="1"/>
</dbReference>
<evidence type="ECO:0000313" key="3">
    <source>
        <dbReference type="EMBL" id="GAA4001773.1"/>
    </source>
</evidence>
<dbReference type="InterPro" id="IPR004045">
    <property type="entry name" value="Glutathione_S-Trfase_N"/>
</dbReference>
<evidence type="ECO:0000313" key="4">
    <source>
        <dbReference type="Proteomes" id="UP001501310"/>
    </source>
</evidence>
<dbReference type="CDD" id="cd03057">
    <property type="entry name" value="GST_N_Beta"/>
    <property type="match status" value="1"/>
</dbReference>
<dbReference type="Pfam" id="PF02798">
    <property type="entry name" value="GST_N"/>
    <property type="match status" value="1"/>
</dbReference>
<dbReference type="SFLD" id="SFLDG00358">
    <property type="entry name" value="Main_(cytGST)"/>
    <property type="match status" value="1"/>
</dbReference>
<dbReference type="InterPro" id="IPR040079">
    <property type="entry name" value="Glutathione_S-Trfase"/>
</dbReference>
<dbReference type="SFLD" id="SFLDG01150">
    <property type="entry name" value="Main.1:_Beta-like"/>
    <property type="match status" value="1"/>
</dbReference>
<dbReference type="SUPFAM" id="SSF52833">
    <property type="entry name" value="Thioredoxin-like"/>
    <property type="match status" value="1"/>
</dbReference>
<dbReference type="CDD" id="cd03188">
    <property type="entry name" value="GST_C_Beta"/>
    <property type="match status" value="1"/>
</dbReference>
<dbReference type="InterPro" id="IPR036282">
    <property type="entry name" value="Glutathione-S-Trfase_C_sf"/>
</dbReference>
<dbReference type="RefSeq" id="WP_344709176.1">
    <property type="nucleotide sequence ID" value="NZ_BAAAZD010000001.1"/>
</dbReference>
<accession>A0ABP7RSU5</accession>
<dbReference type="PROSITE" id="PS50404">
    <property type="entry name" value="GST_NTER"/>
    <property type="match status" value="1"/>
</dbReference>
<dbReference type="PANTHER" id="PTHR44051:SF8">
    <property type="entry name" value="GLUTATHIONE S-TRANSFERASE GSTA"/>
    <property type="match status" value="1"/>
</dbReference>
<dbReference type="PROSITE" id="PS50405">
    <property type="entry name" value="GST_CTER"/>
    <property type="match status" value="1"/>
</dbReference>
<comment type="caution">
    <text evidence="3">The sequence shown here is derived from an EMBL/GenBank/DDBJ whole genome shotgun (WGS) entry which is preliminary data.</text>
</comment>
<keyword evidence="4" id="KW-1185">Reference proteome</keyword>
<evidence type="ECO:0000259" key="2">
    <source>
        <dbReference type="PROSITE" id="PS50405"/>
    </source>
</evidence>
<name>A0ABP7RSU5_9SPHN</name>
<dbReference type="Proteomes" id="UP001501310">
    <property type="component" value="Unassembled WGS sequence"/>
</dbReference>
<dbReference type="PANTHER" id="PTHR44051">
    <property type="entry name" value="GLUTATHIONE S-TRANSFERASE-RELATED"/>
    <property type="match status" value="1"/>
</dbReference>
<dbReference type="InterPro" id="IPR010987">
    <property type="entry name" value="Glutathione-S-Trfase_C-like"/>
</dbReference>
<evidence type="ECO:0000259" key="1">
    <source>
        <dbReference type="PROSITE" id="PS50404"/>
    </source>
</evidence>
<feature type="domain" description="GST N-terminal" evidence="1">
    <location>
        <begin position="1"/>
        <end position="80"/>
    </location>
</feature>
<sequence>MLKLFFSPGACSLVSHTALHEAGAEHQAERVDFAANQQRSADYLAINPHGRVPALVTDQGTITENLAILGYLADTFGAPGSVPRGDAFQTARTMQLLSWLSGTVHATAFAALFRPARFTPDESLHPGIKEGAHAALTSHFVELDDLCGDGWLAGGDFTAADTYTAVFYRWARGAKFDLSLYPRWAALVGRVVERPAFMKAIAHEGLKIEQFA</sequence>
<dbReference type="InterPro" id="IPR036249">
    <property type="entry name" value="Thioredoxin-like_sf"/>
</dbReference>
<reference evidence="4" key="1">
    <citation type="journal article" date="2019" name="Int. J. Syst. Evol. Microbiol.">
        <title>The Global Catalogue of Microorganisms (GCM) 10K type strain sequencing project: providing services to taxonomists for standard genome sequencing and annotation.</title>
        <authorList>
            <consortium name="The Broad Institute Genomics Platform"/>
            <consortium name="The Broad Institute Genome Sequencing Center for Infectious Disease"/>
            <person name="Wu L."/>
            <person name="Ma J."/>
        </authorList>
    </citation>
    <scope>NUCLEOTIDE SEQUENCE [LARGE SCALE GENOMIC DNA]</scope>
    <source>
        <strain evidence="4">JCM 16603</strain>
    </source>
</reference>